<dbReference type="WBParaSite" id="SBAD_0000025001-mRNA-1">
    <property type="protein sequence ID" value="SBAD_0000025001-mRNA-1"/>
    <property type="gene ID" value="SBAD_0000025001"/>
</dbReference>
<dbReference type="AlphaFoldDB" id="A0A183I9E2"/>
<feature type="compositionally biased region" description="Gly residues" evidence="1">
    <location>
        <begin position="1"/>
        <end position="11"/>
    </location>
</feature>
<reference evidence="4" key="1">
    <citation type="submission" date="2016-06" db="UniProtKB">
        <authorList>
            <consortium name="WormBaseParasite"/>
        </authorList>
    </citation>
    <scope>IDENTIFICATION</scope>
</reference>
<evidence type="ECO:0000313" key="4">
    <source>
        <dbReference type="WBParaSite" id="SBAD_0000025001-mRNA-1"/>
    </source>
</evidence>
<evidence type="ECO:0000313" key="3">
    <source>
        <dbReference type="Proteomes" id="UP000270296"/>
    </source>
</evidence>
<protein>
    <submittedName>
        <fullName evidence="4">Cystatin domain-containing protein</fullName>
    </submittedName>
</protein>
<gene>
    <name evidence="2" type="ORF">SBAD_LOCUS236</name>
</gene>
<name>A0A183I9E2_9BILA</name>
<dbReference type="EMBL" id="UZAM01000441">
    <property type="protein sequence ID" value="VDO81164.1"/>
    <property type="molecule type" value="Genomic_DNA"/>
</dbReference>
<accession>A0A183I9E2</accession>
<dbReference type="Proteomes" id="UP000270296">
    <property type="component" value="Unassembled WGS sequence"/>
</dbReference>
<feature type="region of interest" description="Disordered" evidence="1">
    <location>
        <begin position="1"/>
        <end position="29"/>
    </location>
</feature>
<reference evidence="2 3" key="2">
    <citation type="submission" date="2018-11" db="EMBL/GenBank/DDBJ databases">
        <authorList>
            <consortium name="Pathogen Informatics"/>
        </authorList>
    </citation>
    <scope>NUCLEOTIDE SEQUENCE [LARGE SCALE GENOMIC DNA]</scope>
</reference>
<keyword evidence="3" id="KW-1185">Reference proteome</keyword>
<evidence type="ECO:0000313" key="2">
    <source>
        <dbReference type="EMBL" id="VDO81164.1"/>
    </source>
</evidence>
<evidence type="ECO:0000256" key="1">
    <source>
        <dbReference type="SAM" id="MobiDB-lite"/>
    </source>
</evidence>
<proteinExistence type="predicted"/>
<organism evidence="4">
    <name type="scientific">Soboliphyme baturini</name>
    <dbReference type="NCBI Taxonomy" id="241478"/>
    <lineage>
        <taxon>Eukaryota</taxon>
        <taxon>Metazoa</taxon>
        <taxon>Ecdysozoa</taxon>
        <taxon>Nematoda</taxon>
        <taxon>Enoplea</taxon>
        <taxon>Dorylaimia</taxon>
        <taxon>Dioctophymatida</taxon>
        <taxon>Dioctophymatoidea</taxon>
        <taxon>Soboliphymatidae</taxon>
        <taxon>Soboliphyme</taxon>
    </lineage>
</organism>
<sequence length="89" mass="10319">MAPIRGRGGALRRGVRHRVHPRTEERSEQKQVQVYNFNAEDVNEDNFYKLFKSQASPEAHKKAQELNRLKYLATVKVLLDNKVVILEST</sequence>